<dbReference type="GO" id="GO:0006325">
    <property type="term" value="P:chromatin organization"/>
    <property type="evidence" value="ECO:0007669"/>
    <property type="project" value="UniProtKB-KW"/>
</dbReference>
<dbReference type="SUPFAM" id="SSF158855">
    <property type="entry name" value="Lipase chaperone-like"/>
    <property type="match status" value="1"/>
</dbReference>
<dbReference type="Pfam" id="PF07904">
    <property type="entry name" value="Eaf7"/>
    <property type="match status" value="1"/>
</dbReference>
<reference evidence="8 9" key="1">
    <citation type="journal article" date="2017" name="Mycologia">
        <title>Bifiguratus adelaidae, gen. et sp. nov., a new member of Mucoromycotina in endophytic and soil-dwelling habitats.</title>
        <authorList>
            <person name="Torres-Cruz T.J."/>
            <person name="Billingsley Tobias T.L."/>
            <person name="Almatruk M."/>
            <person name="Hesse C."/>
            <person name="Kuske C.R."/>
            <person name="Desiro A."/>
            <person name="Benucci G.M."/>
            <person name="Bonito G."/>
            <person name="Stajich J.E."/>
            <person name="Dunlap C."/>
            <person name="Arnold A.E."/>
            <person name="Porras-Alfaro A."/>
        </authorList>
    </citation>
    <scope>NUCLEOTIDE SEQUENCE [LARGE SCALE GENOMIC DNA]</scope>
    <source>
        <strain evidence="8 9">AZ0501</strain>
    </source>
</reference>
<comment type="caution">
    <text evidence="8">The sequence shown here is derived from an EMBL/GenBank/DDBJ whole genome shotgun (WGS) entry which is preliminary data.</text>
</comment>
<evidence type="ECO:0000256" key="6">
    <source>
        <dbReference type="ARBA" id="ARBA00023242"/>
    </source>
</evidence>
<evidence type="ECO:0000256" key="4">
    <source>
        <dbReference type="ARBA" id="ARBA00023015"/>
    </source>
</evidence>
<evidence type="ECO:0000256" key="3">
    <source>
        <dbReference type="ARBA" id="ARBA00022853"/>
    </source>
</evidence>
<keyword evidence="4" id="KW-0805">Transcription regulation</keyword>
<dbReference type="GO" id="GO:0005634">
    <property type="term" value="C:nucleus"/>
    <property type="evidence" value="ECO:0007669"/>
    <property type="project" value="UniProtKB-SubCell"/>
</dbReference>
<comment type="subcellular location">
    <subcellularLocation>
        <location evidence="1">Nucleus</location>
    </subcellularLocation>
</comment>
<gene>
    <name evidence="8" type="ORF">BZG36_04893</name>
</gene>
<dbReference type="AlphaFoldDB" id="A0A261XUE7"/>
<feature type="compositionally biased region" description="Polar residues" evidence="7">
    <location>
        <begin position="105"/>
        <end position="123"/>
    </location>
</feature>
<dbReference type="Proteomes" id="UP000242875">
    <property type="component" value="Unassembled WGS sequence"/>
</dbReference>
<evidence type="ECO:0000256" key="2">
    <source>
        <dbReference type="ARBA" id="ARBA00007117"/>
    </source>
</evidence>
<dbReference type="InterPro" id="IPR012423">
    <property type="entry name" value="Eaf7/MRGBP"/>
</dbReference>
<feature type="region of interest" description="Disordered" evidence="7">
    <location>
        <begin position="160"/>
        <end position="279"/>
    </location>
</feature>
<comment type="similarity">
    <text evidence="2">Belongs to the EAF7 family.</text>
</comment>
<dbReference type="PANTHER" id="PTHR13581:SF5">
    <property type="entry name" value="MRG_MORF4L-BINDING PROTEIN"/>
    <property type="match status" value="1"/>
</dbReference>
<evidence type="ECO:0000256" key="7">
    <source>
        <dbReference type="SAM" id="MobiDB-lite"/>
    </source>
</evidence>
<dbReference type="EMBL" id="MVBO01000207">
    <property type="protein sequence ID" value="OZJ01986.1"/>
    <property type="molecule type" value="Genomic_DNA"/>
</dbReference>
<evidence type="ECO:0008006" key="10">
    <source>
        <dbReference type="Google" id="ProtNLM"/>
    </source>
</evidence>
<organism evidence="8 9">
    <name type="scientific">Bifiguratus adelaidae</name>
    <dbReference type="NCBI Taxonomy" id="1938954"/>
    <lineage>
        <taxon>Eukaryota</taxon>
        <taxon>Fungi</taxon>
        <taxon>Fungi incertae sedis</taxon>
        <taxon>Mucoromycota</taxon>
        <taxon>Mucoromycotina</taxon>
        <taxon>Endogonomycetes</taxon>
        <taxon>Endogonales</taxon>
        <taxon>Endogonales incertae sedis</taxon>
        <taxon>Bifiguratus</taxon>
    </lineage>
</organism>
<proteinExistence type="inferred from homology"/>
<sequence>MPEIKFWFPQEPTHTEHGHTMEPLKGHSDWDTKTEIVLLRALARNKPVGVHKHFRMLNIYNTVNSLSSSYYTLSELRSQIAKYYDVDAMEEMEETSSEDEDGSLSPKSANNGTSTQTSTNLSPESLKALENRLRKRLFDPSQFHEFTLPLDEYEQLISEHRQDDHSSRQNSPSPPASRRPRTGSGSTTGRNKEASPDSRMSASGSASEGEEDEKKPSKTTRRAQSKASRSKVTPEPTDKGEEKHISTRRTRGGSSKEKEREKEKEKESAVTRGRKLRKK</sequence>
<dbReference type="PANTHER" id="PTHR13581">
    <property type="entry name" value="MRG-BINDING PROTEIN"/>
    <property type="match status" value="1"/>
</dbReference>
<name>A0A261XUE7_9FUNG</name>
<evidence type="ECO:0000313" key="8">
    <source>
        <dbReference type="EMBL" id="OZJ01986.1"/>
    </source>
</evidence>
<feature type="region of interest" description="Disordered" evidence="7">
    <location>
        <begin position="91"/>
        <end position="125"/>
    </location>
</feature>
<feature type="compositionally biased region" description="Basic and acidic residues" evidence="7">
    <location>
        <begin position="236"/>
        <end position="245"/>
    </location>
</feature>
<evidence type="ECO:0000256" key="1">
    <source>
        <dbReference type="ARBA" id="ARBA00004123"/>
    </source>
</evidence>
<keyword evidence="3" id="KW-0156">Chromatin regulator</keyword>
<dbReference type="GO" id="GO:0035267">
    <property type="term" value="C:NuA4 histone acetyltransferase complex"/>
    <property type="evidence" value="ECO:0007669"/>
    <property type="project" value="TreeGrafter"/>
</dbReference>
<protein>
    <recommendedName>
        <fullName evidence="10">Chromatin modification-related protein EAF7</fullName>
    </recommendedName>
</protein>
<keyword evidence="5" id="KW-0804">Transcription</keyword>
<dbReference type="OrthoDB" id="5595141at2759"/>
<keyword evidence="9" id="KW-1185">Reference proteome</keyword>
<accession>A0A261XUE7</accession>
<keyword evidence="6" id="KW-0539">Nucleus</keyword>
<evidence type="ECO:0000256" key="5">
    <source>
        <dbReference type="ARBA" id="ARBA00023163"/>
    </source>
</evidence>
<feature type="compositionally biased region" description="Acidic residues" evidence="7">
    <location>
        <begin position="91"/>
        <end position="102"/>
    </location>
</feature>
<dbReference type="GO" id="GO:0006357">
    <property type="term" value="P:regulation of transcription by RNA polymerase II"/>
    <property type="evidence" value="ECO:0007669"/>
    <property type="project" value="TreeGrafter"/>
</dbReference>
<feature type="compositionally biased region" description="Basic and acidic residues" evidence="7">
    <location>
        <begin position="254"/>
        <end position="269"/>
    </location>
</feature>
<evidence type="ECO:0000313" key="9">
    <source>
        <dbReference type="Proteomes" id="UP000242875"/>
    </source>
</evidence>